<keyword evidence="2" id="KW-0804">Transcription</keyword>
<dbReference type="OrthoDB" id="637682at2759"/>
<evidence type="ECO:0000313" key="4">
    <source>
        <dbReference type="EMBL" id="KAJ4846229.1"/>
    </source>
</evidence>
<accession>A0A9Q0G9R7</accession>
<sequence>MGGCLFHLGLLQKHFLITSTPPLSSAYPLLKATPSSSSSSTTTTLSFTERYLVESCGLSLESAVSLSKKIKLVRTGSRDPLSAVQCFKDYNFSKAHIAKLIQKAPWAINCSVEKVLVPKFDFLIGIGFVGRHLPDLVAAEPGILWRSLDGHLMECHQLLRPFYGSDEKFVSSVLRHKWLLSRGFKRLIKANLEFLAKEGVPHNCVGYLLSHEPRLVTQSPERMVGLVNTLKGWGMHPPSPMFGYALGVLSRMSESTWSKKVKLLKSFGWSEEDFLTAFRRQPNFMVSSEDKMRIALDFYMNTMNLGRQDFITYPLLLKYSLERRILPRWNVLQVLKSHNLLENDFNVKPVLLMSDKSFFQKYVTSYADKIPELLEMYLGAKKEKQDR</sequence>
<organism evidence="4 5">
    <name type="scientific">Turnera subulata</name>
    <dbReference type="NCBI Taxonomy" id="218843"/>
    <lineage>
        <taxon>Eukaryota</taxon>
        <taxon>Viridiplantae</taxon>
        <taxon>Streptophyta</taxon>
        <taxon>Embryophyta</taxon>
        <taxon>Tracheophyta</taxon>
        <taxon>Spermatophyta</taxon>
        <taxon>Magnoliopsida</taxon>
        <taxon>eudicotyledons</taxon>
        <taxon>Gunneridae</taxon>
        <taxon>Pentapetalae</taxon>
        <taxon>rosids</taxon>
        <taxon>fabids</taxon>
        <taxon>Malpighiales</taxon>
        <taxon>Passifloraceae</taxon>
        <taxon>Turnera</taxon>
    </lineage>
</organism>
<dbReference type="Pfam" id="PF02536">
    <property type="entry name" value="mTERF"/>
    <property type="match status" value="2"/>
</dbReference>
<evidence type="ECO:0000256" key="3">
    <source>
        <dbReference type="ARBA" id="ARBA00022946"/>
    </source>
</evidence>
<keyword evidence="3" id="KW-0809">Transit peptide</keyword>
<dbReference type="GO" id="GO:0003676">
    <property type="term" value="F:nucleic acid binding"/>
    <property type="evidence" value="ECO:0007669"/>
    <property type="project" value="InterPro"/>
</dbReference>
<keyword evidence="2" id="KW-0805">Transcription regulation</keyword>
<gene>
    <name evidence="4" type="ORF">Tsubulata_035403</name>
</gene>
<dbReference type="GO" id="GO:0006353">
    <property type="term" value="P:DNA-templated transcription termination"/>
    <property type="evidence" value="ECO:0007669"/>
    <property type="project" value="UniProtKB-KW"/>
</dbReference>
<dbReference type="InterPro" id="IPR038538">
    <property type="entry name" value="MTERF_sf"/>
</dbReference>
<dbReference type="PANTHER" id="PTHR13068:SF31">
    <property type="entry name" value="TRANSCRIPTION TERMINATION FACTOR MTERF2, CHLOROPLASTIC-LIKE"/>
    <property type="match status" value="1"/>
</dbReference>
<comment type="caution">
    <text evidence="4">The sequence shown here is derived from an EMBL/GenBank/DDBJ whole genome shotgun (WGS) entry which is preliminary data.</text>
</comment>
<protein>
    <submittedName>
        <fullName evidence="4">Uncharacterized protein</fullName>
    </submittedName>
</protein>
<dbReference type="PANTHER" id="PTHR13068">
    <property type="entry name" value="CGI-12 PROTEIN-RELATED"/>
    <property type="match status" value="1"/>
</dbReference>
<evidence type="ECO:0000256" key="1">
    <source>
        <dbReference type="ARBA" id="ARBA00007692"/>
    </source>
</evidence>
<reference evidence="4" key="2">
    <citation type="journal article" date="2023" name="Plants (Basel)">
        <title>Annotation of the Turnera subulata (Passifloraceae) Draft Genome Reveals the S-Locus Evolved after the Divergence of Turneroideae from Passifloroideae in a Stepwise Manner.</title>
        <authorList>
            <person name="Henning P.M."/>
            <person name="Roalson E.H."/>
            <person name="Mir W."/>
            <person name="McCubbin A.G."/>
            <person name="Shore J.S."/>
        </authorList>
    </citation>
    <scope>NUCLEOTIDE SEQUENCE</scope>
    <source>
        <strain evidence="4">F60SS</strain>
    </source>
</reference>
<reference evidence="4" key="1">
    <citation type="submission" date="2022-02" db="EMBL/GenBank/DDBJ databases">
        <authorList>
            <person name="Henning P.M."/>
            <person name="McCubbin A.G."/>
            <person name="Shore J.S."/>
        </authorList>
    </citation>
    <scope>NUCLEOTIDE SEQUENCE</scope>
    <source>
        <strain evidence="4">F60SS</strain>
        <tissue evidence="4">Leaves</tissue>
    </source>
</reference>
<evidence type="ECO:0000256" key="2">
    <source>
        <dbReference type="ARBA" id="ARBA00022472"/>
    </source>
</evidence>
<dbReference type="Proteomes" id="UP001141552">
    <property type="component" value="Unassembled WGS sequence"/>
</dbReference>
<dbReference type="EMBL" id="JAKUCV010001471">
    <property type="protein sequence ID" value="KAJ4846229.1"/>
    <property type="molecule type" value="Genomic_DNA"/>
</dbReference>
<name>A0A9Q0G9R7_9ROSI</name>
<keyword evidence="5" id="KW-1185">Reference proteome</keyword>
<keyword evidence="2" id="KW-0806">Transcription termination</keyword>
<proteinExistence type="inferred from homology"/>
<dbReference type="InterPro" id="IPR003690">
    <property type="entry name" value="MTERF"/>
</dbReference>
<dbReference type="SMART" id="SM00733">
    <property type="entry name" value="Mterf"/>
    <property type="match status" value="6"/>
</dbReference>
<dbReference type="Gene3D" id="1.25.70.10">
    <property type="entry name" value="Transcription termination factor 3, mitochondrial"/>
    <property type="match status" value="1"/>
</dbReference>
<evidence type="ECO:0000313" key="5">
    <source>
        <dbReference type="Proteomes" id="UP001141552"/>
    </source>
</evidence>
<comment type="similarity">
    <text evidence="1">Belongs to the mTERF family.</text>
</comment>
<dbReference type="AlphaFoldDB" id="A0A9Q0G9R7"/>
<dbReference type="FunFam" id="1.25.70.10:FF:000001">
    <property type="entry name" value="Mitochondrial transcription termination factor-like"/>
    <property type="match status" value="1"/>
</dbReference>